<dbReference type="PANTHER" id="PTHR43663">
    <property type="entry name" value="CHROMATE TRANSPORT PROTEIN-RELATED"/>
    <property type="match status" value="1"/>
</dbReference>
<keyword evidence="3" id="KW-1003">Cell membrane</keyword>
<dbReference type="Pfam" id="PF02417">
    <property type="entry name" value="Chromate_transp"/>
    <property type="match status" value="1"/>
</dbReference>
<evidence type="ECO:0000313" key="8">
    <source>
        <dbReference type="EMBL" id="RXZ62050.1"/>
    </source>
</evidence>
<organism evidence="8 9">
    <name type="scientific">Candidatus Borkfalkia ceftriaxoniphila</name>
    <dbReference type="NCBI Taxonomy" id="2508949"/>
    <lineage>
        <taxon>Bacteria</taxon>
        <taxon>Bacillati</taxon>
        <taxon>Bacillota</taxon>
        <taxon>Clostridia</taxon>
        <taxon>Christensenellales</taxon>
        <taxon>Christensenellaceae</taxon>
        <taxon>Candidatus Borkfalkia</taxon>
    </lineage>
</organism>
<gene>
    <name evidence="8" type="ORF">ESZ91_06570</name>
</gene>
<evidence type="ECO:0000256" key="4">
    <source>
        <dbReference type="ARBA" id="ARBA00022692"/>
    </source>
</evidence>
<feature type="transmembrane region" description="Helical" evidence="7">
    <location>
        <begin position="166"/>
        <end position="184"/>
    </location>
</feature>
<evidence type="ECO:0000256" key="5">
    <source>
        <dbReference type="ARBA" id="ARBA00022989"/>
    </source>
</evidence>
<reference evidence="8 9" key="1">
    <citation type="journal article" date="2019" name="Gut">
        <title>Antibiotics-induced monodominance of a novel gut bacterial order.</title>
        <authorList>
            <person name="Hildebrand F."/>
            <person name="Moitinho-Silva L."/>
            <person name="Blasche S."/>
            <person name="Jahn M.T."/>
            <person name="Gossmann T.I."/>
            <person name="Heuerta-Cepas J."/>
            <person name="Hercog R."/>
            <person name="Luetge M."/>
            <person name="Bahram M."/>
            <person name="Pryszlak A."/>
            <person name="Alves R.J."/>
            <person name="Waszak S.M."/>
            <person name="Zhu A."/>
            <person name="Ye L."/>
            <person name="Costea P.I."/>
            <person name="Aalvink S."/>
            <person name="Belzer C."/>
            <person name="Forslund S.K."/>
            <person name="Sunagawa S."/>
            <person name="Hentschel U."/>
            <person name="Merten C."/>
            <person name="Patil K.R."/>
            <person name="Benes V."/>
            <person name="Bork P."/>
        </authorList>
    </citation>
    <scope>NUCLEOTIDE SEQUENCE [LARGE SCALE GENOMIC DNA]</scope>
    <source>
        <strain evidence="8 9">HDS1380</strain>
    </source>
</reference>
<evidence type="ECO:0000256" key="7">
    <source>
        <dbReference type="SAM" id="Phobius"/>
    </source>
</evidence>
<accession>A0A4Q2KDR4</accession>
<feature type="transmembrane region" description="Helical" evidence="7">
    <location>
        <begin position="12"/>
        <end position="32"/>
    </location>
</feature>
<evidence type="ECO:0000256" key="1">
    <source>
        <dbReference type="ARBA" id="ARBA00004651"/>
    </source>
</evidence>
<dbReference type="OrthoDB" id="9788907at2"/>
<sequence>MKEKRKKYATIFFTCLYLSSFTFGGGLVIVPMMRKKFVDDLKWLEEKEMMDLTAIAQSSPGAIVVNAAILLGYKIGGVFGSLLAILGTIIPPMTIIAVVSVFYELFRTNAVVNAVLSGMQAGVAAVICDVVVSMFLGEAKGKKILPIVIMLLSFSLTYFLKVNVVYIILACILWSVAVFFVRRAREKKPKGETKK</sequence>
<dbReference type="InterPro" id="IPR003370">
    <property type="entry name" value="Chromate_transpt"/>
</dbReference>
<name>A0A4Q2KDR4_9FIRM</name>
<feature type="transmembrane region" description="Helical" evidence="7">
    <location>
        <begin position="144"/>
        <end position="160"/>
    </location>
</feature>
<evidence type="ECO:0000256" key="2">
    <source>
        <dbReference type="ARBA" id="ARBA00005262"/>
    </source>
</evidence>
<feature type="transmembrane region" description="Helical" evidence="7">
    <location>
        <begin position="115"/>
        <end position="137"/>
    </location>
</feature>
<keyword evidence="6 7" id="KW-0472">Membrane</keyword>
<dbReference type="Proteomes" id="UP000291269">
    <property type="component" value="Unassembled WGS sequence"/>
</dbReference>
<dbReference type="RefSeq" id="WP_129225358.1">
    <property type="nucleotide sequence ID" value="NZ_SDOZ01000002.1"/>
</dbReference>
<protein>
    <submittedName>
        <fullName evidence="8">Chromate transporter</fullName>
    </submittedName>
</protein>
<dbReference type="EMBL" id="SDOZ01000002">
    <property type="protein sequence ID" value="RXZ62050.1"/>
    <property type="molecule type" value="Genomic_DNA"/>
</dbReference>
<comment type="similarity">
    <text evidence="2">Belongs to the chromate ion transporter (CHR) (TC 2.A.51) family.</text>
</comment>
<comment type="caution">
    <text evidence="8">The sequence shown here is derived from an EMBL/GenBank/DDBJ whole genome shotgun (WGS) entry which is preliminary data.</text>
</comment>
<dbReference type="AlphaFoldDB" id="A0A4Q2KDR4"/>
<dbReference type="GO" id="GO:0005886">
    <property type="term" value="C:plasma membrane"/>
    <property type="evidence" value="ECO:0007669"/>
    <property type="project" value="UniProtKB-SubCell"/>
</dbReference>
<dbReference type="PANTHER" id="PTHR43663:SF1">
    <property type="entry name" value="CHROMATE TRANSPORTER"/>
    <property type="match status" value="1"/>
</dbReference>
<proteinExistence type="inferred from homology"/>
<dbReference type="GO" id="GO:0015109">
    <property type="term" value="F:chromate transmembrane transporter activity"/>
    <property type="evidence" value="ECO:0007669"/>
    <property type="project" value="InterPro"/>
</dbReference>
<evidence type="ECO:0000256" key="3">
    <source>
        <dbReference type="ARBA" id="ARBA00022475"/>
    </source>
</evidence>
<dbReference type="InterPro" id="IPR052518">
    <property type="entry name" value="CHR_Transporter"/>
</dbReference>
<keyword evidence="9" id="KW-1185">Reference proteome</keyword>
<evidence type="ECO:0000313" key="9">
    <source>
        <dbReference type="Proteomes" id="UP000291269"/>
    </source>
</evidence>
<keyword evidence="4 7" id="KW-0812">Transmembrane</keyword>
<feature type="transmembrane region" description="Helical" evidence="7">
    <location>
        <begin position="52"/>
        <end position="71"/>
    </location>
</feature>
<keyword evidence="5 7" id="KW-1133">Transmembrane helix</keyword>
<evidence type="ECO:0000256" key="6">
    <source>
        <dbReference type="ARBA" id="ARBA00023136"/>
    </source>
</evidence>
<feature type="transmembrane region" description="Helical" evidence="7">
    <location>
        <begin position="78"/>
        <end position="103"/>
    </location>
</feature>
<comment type="subcellular location">
    <subcellularLocation>
        <location evidence="1">Cell membrane</location>
        <topology evidence="1">Multi-pass membrane protein</topology>
    </subcellularLocation>
</comment>